<feature type="chain" id="PRO_5040365712" description="Apple domain-containing protein" evidence="1">
    <location>
        <begin position="21"/>
        <end position="287"/>
    </location>
</feature>
<dbReference type="EMBL" id="JAGMUV010000008">
    <property type="protein sequence ID" value="KAH7146195.1"/>
    <property type="molecule type" value="Genomic_DNA"/>
</dbReference>
<gene>
    <name evidence="3" type="ORF">EDB81DRAFT_794648</name>
</gene>
<comment type="caution">
    <text evidence="3">The sequence shown here is derived from an EMBL/GenBank/DDBJ whole genome shotgun (WGS) entry which is preliminary data.</text>
</comment>
<protein>
    <recommendedName>
        <fullName evidence="2">Apple domain-containing protein</fullName>
    </recommendedName>
</protein>
<reference evidence="3" key="1">
    <citation type="journal article" date="2021" name="Nat. Commun.">
        <title>Genetic determinants of endophytism in the Arabidopsis root mycobiome.</title>
        <authorList>
            <person name="Mesny F."/>
            <person name="Miyauchi S."/>
            <person name="Thiergart T."/>
            <person name="Pickel B."/>
            <person name="Atanasova L."/>
            <person name="Karlsson M."/>
            <person name="Huettel B."/>
            <person name="Barry K.W."/>
            <person name="Haridas S."/>
            <person name="Chen C."/>
            <person name="Bauer D."/>
            <person name="Andreopoulos W."/>
            <person name="Pangilinan J."/>
            <person name="LaButti K."/>
            <person name="Riley R."/>
            <person name="Lipzen A."/>
            <person name="Clum A."/>
            <person name="Drula E."/>
            <person name="Henrissat B."/>
            <person name="Kohler A."/>
            <person name="Grigoriev I.V."/>
            <person name="Martin F.M."/>
            <person name="Hacquard S."/>
        </authorList>
    </citation>
    <scope>NUCLEOTIDE SEQUENCE</scope>
    <source>
        <strain evidence="3">MPI-CAGE-AT-0147</strain>
    </source>
</reference>
<evidence type="ECO:0000313" key="4">
    <source>
        <dbReference type="Proteomes" id="UP000738349"/>
    </source>
</evidence>
<accession>A0A9P9EX71</accession>
<keyword evidence="1" id="KW-0732">Signal</keyword>
<dbReference type="PROSITE" id="PS50948">
    <property type="entry name" value="PAN"/>
    <property type="match status" value="1"/>
</dbReference>
<keyword evidence="4" id="KW-1185">Reference proteome</keyword>
<dbReference type="InterPro" id="IPR003609">
    <property type="entry name" value="Pan_app"/>
</dbReference>
<proteinExistence type="predicted"/>
<dbReference type="AlphaFoldDB" id="A0A9P9EX71"/>
<evidence type="ECO:0000259" key="2">
    <source>
        <dbReference type="PROSITE" id="PS50948"/>
    </source>
</evidence>
<dbReference type="OrthoDB" id="5082507at2759"/>
<feature type="signal peptide" evidence="1">
    <location>
        <begin position="1"/>
        <end position="20"/>
    </location>
</feature>
<evidence type="ECO:0000256" key="1">
    <source>
        <dbReference type="SAM" id="SignalP"/>
    </source>
</evidence>
<sequence length="287" mass="31202">MRPTGSLALALVGFVDVGSASLLDQIRLFIQNATFHYLYPEYFATSQTNTPTPCMSSSSYLYTCPPGFTYPGTCHDAEALPAGAQCNMRGHFLSGDGWGIVYNGMPQDQIEDCAFICNSWYTCKSYGYNASDPDTPCRFYEKGLVEGGFIEEPISSTSWYDLGCADCTRCGSEPPSIVPGLPDTGPQCNLRSNVSVEYNCNQAGTVSAGGRFYDTMIYPHNADAENCATICSHLKGCRASAYDPSQGPYACLFSGYSLKDARFKKSPGTEIWSDEECWECTKSPGAI</sequence>
<name>A0A9P9EX71_9HYPO</name>
<dbReference type="Proteomes" id="UP000738349">
    <property type="component" value="Unassembled WGS sequence"/>
</dbReference>
<evidence type="ECO:0000313" key="3">
    <source>
        <dbReference type="EMBL" id="KAH7146195.1"/>
    </source>
</evidence>
<feature type="domain" description="Apple" evidence="2">
    <location>
        <begin position="86"/>
        <end position="164"/>
    </location>
</feature>
<organism evidence="3 4">
    <name type="scientific">Dactylonectria macrodidyma</name>
    <dbReference type="NCBI Taxonomy" id="307937"/>
    <lineage>
        <taxon>Eukaryota</taxon>
        <taxon>Fungi</taxon>
        <taxon>Dikarya</taxon>
        <taxon>Ascomycota</taxon>
        <taxon>Pezizomycotina</taxon>
        <taxon>Sordariomycetes</taxon>
        <taxon>Hypocreomycetidae</taxon>
        <taxon>Hypocreales</taxon>
        <taxon>Nectriaceae</taxon>
        <taxon>Dactylonectria</taxon>
    </lineage>
</organism>